<feature type="domain" description="Citrate transporter-like" evidence="9">
    <location>
        <begin position="18"/>
        <end position="395"/>
    </location>
</feature>
<dbReference type="RefSeq" id="WP_238075343.1">
    <property type="nucleotide sequence ID" value="NZ_JAKNJB010000061.1"/>
</dbReference>
<feature type="transmembrane region" description="Helical" evidence="8">
    <location>
        <begin position="299"/>
        <end position="318"/>
    </location>
</feature>
<feature type="transmembrane region" description="Helical" evidence="8">
    <location>
        <begin position="29"/>
        <end position="48"/>
    </location>
</feature>
<accession>A0ABS9ME65</accession>
<name>A0ABS9ME65_9FIRM</name>
<keyword evidence="3" id="KW-0813">Transport</keyword>
<dbReference type="EMBL" id="JAKNJB010000061">
    <property type="protein sequence ID" value="MCG4529117.1"/>
    <property type="molecule type" value="Genomic_DNA"/>
</dbReference>
<feature type="transmembrane region" description="Helical" evidence="8">
    <location>
        <begin position="338"/>
        <end position="355"/>
    </location>
</feature>
<evidence type="ECO:0000256" key="3">
    <source>
        <dbReference type="ARBA" id="ARBA00022448"/>
    </source>
</evidence>
<evidence type="ECO:0000256" key="5">
    <source>
        <dbReference type="ARBA" id="ARBA00022692"/>
    </source>
</evidence>
<comment type="similarity">
    <text evidence="2">Belongs to the CitM (TC 2.A.11) transporter family.</text>
</comment>
<comment type="subcellular location">
    <subcellularLocation>
        <location evidence="1">Cell membrane</location>
        <topology evidence="1">Multi-pass membrane protein</topology>
    </subcellularLocation>
</comment>
<evidence type="ECO:0000256" key="4">
    <source>
        <dbReference type="ARBA" id="ARBA00022475"/>
    </source>
</evidence>
<evidence type="ECO:0000256" key="7">
    <source>
        <dbReference type="ARBA" id="ARBA00023136"/>
    </source>
</evidence>
<evidence type="ECO:0000259" key="9">
    <source>
        <dbReference type="Pfam" id="PF03600"/>
    </source>
</evidence>
<dbReference type="PANTHER" id="PTHR43568">
    <property type="entry name" value="P PROTEIN"/>
    <property type="match status" value="1"/>
</dbReference>
<dbReference type="InterPro" id="IPR051475">
    <property type="entry name" value="Diverse_Ion_Transporter"/>
</dbReference>
<dbReference type="InterPro" id="IPR004680">
    <property type="entry name" value="Cit_transptr-like_dom"/>
</dbReference>
<dbReference type="PANTHER" id="PTHR43568:SF1">
    <property type="entry name" value="P PROTEIN"/>
    <property type="match status" value="1"/>
</dbReference>
<keyword evidence="7 8" id="KW-0472">Membrane</keyword>
<keyword evidence="6 8" id="KW-1133">Transmembrane helix</keyword>
<proteinExistence type="inferred from homology"/>
<feature type="transmembrane region" description="Helical" evidence="8">
    <location>
        <begin position="100"/>
        <end position="126"/>
    </location>
</feature>
<feature type="transmembrane region" description="Helical" evidence="8">
    <location>
        <begin position="187"/>
        <end position="207"/>
    </location>
</feature>
<sequence length="453" mass="49324">MEHLTIFALALFVITYVLMFSFQKIRPYVAVVSAVLFVAVGSLSIFPAFNYTWRDALGEIDWNVIMMIAGTMGTVYLFIESRMPQLLSDLIISKVPSVKWLIVTMSLFAGIISAFVDNVATVLMVAPVALAVCKKLKISPVPAIICISVSSNLQGAATLVGDTTSILLAKAANLDFMSFFFVDGKAGMFWVTECGALAATLIILWMFRHDNQVVEIRDHTKVEDKVPTCLLCLTVISLILASFIPYASNAQPGQFYKPDITNGLICMFFFIVGLVRQAVRDRSSDVVKRALKEIDYYTIFLLIGLFVVIGGISEAGIIDLIGRTLAKLSGNGDRMSIFLVYTIVVWMSVILSAFIDNIPYTATMLPVVAVITEQLSASGGVSISPNLLYFGLLVGATLGGNLTPIGASANITGIGILRKEGYDVPSSSFMKYSVPFTLAAVLNGYLLIWIIWM</sequence>
<feature type="transmembrane region" description="Helical" evidence="8">
    <location>
        <begin position="387"/>
        <end position="411"/>
    </location>
</feature>
<keyword evidence="4" id="KW-1003">Cell membrane</keyword>
<protein>
    <submittedName>
        <fullName evidence="10">Arsenic transporter</fullName>
    </submittedName>
</protein>
<evidence type="ECO:0000313" key="10">
    <source>
        <dbReference type="EMBL" id="MCG4529117.1"/>
    </source>
</evidence>
<evidence type="ECO:0000256" key="2">
    <source>
        <dbReference type="ARBA" id="ARBA00009843"/>
    </source>
</evidence>
<dbReference type="Pfam" id="PF03600">
    <property type="entry name" value="CitMHS"/>
    <property type="match status" value="1"/>
</dbReference>
<reference evidence="10 11" key="1">
    <citation type="submission" date="2022-01" db="EMBL/GenBank/DDBJ databases">
        <title>Collection of gut derived symbiotic bacterial strains cultured from healthy donors.</title>
        <authorList>
            <person name="Lin H."/>
            <person name="Kohout C."/>
            <person name="Waligurski E."/>
            <person name="Pamer E.G."/>
        </authorList>
    </citation>
    <scope>NUCLEOTIDE SEQUENCE [LARGE SCALE GENOMIC DNA]</scope>
    <source>
        <strain evidence="10 11">DFI.3.7</strain>
    </source>
</reference>
<dbReference type="InterPro" id="IPR000802">
    <property type="entry name" value="Arsenical_pump_ArsB"/>
</dbReference>
<keyword evidence="5 8" id="KW-0812">Transmembrane</keyword>
<feature type="transmembrane region" description="Helical" evidence="8">
    <location>
        <begin position="6"/>
        <end position="22"/>
    </location>
</feature>
<feature type="transmembrane region" description="Helical" evidence="8">
    <location>
        <begin position="228"/>
        <end position="248"/>
    </location>
</feature>
<evidence type="ECO:0000256" key="8">
    <source>
        <dbReference type="SAM" id="Phobius"/>
    </source>
</evidence>
<evidence type="ECO:0000313" key="11">
    <source>
        <dbReference type="Proteomes" id="UP001200313"/>
    </source>
</evidence>
<evidence type="ECO:0000256" key="6">
    <source>
        <dbReference type="ARBA" id="ARBA00022989"/>
    </source>
</evidence>
<feature type="transmembrane region" description="Helical" evidence="8">
    <location>
        <begin position="432"/>
        <end position="452"/>
    </location>
</feature>
<gene>
    <name evidence="10" type="ORF">L0P79_18970</name>
</gene>
<feature type="transmembrane region" description="Helical" evidence="8">
    <location>
        <begin position="260"/>
        <end position="279"/>
    </location>
</feature>
<dbReference type="PRINTS" id="PR00758">
    <property type="entry name" value="ARSENICPUMP"/>
</dbReference>
<dbReference type="Proteomes" id="UP001200313">
    <property type="component" value="Unassembled WGS sequence"/>
</dbReference>
<organism evidence="10 11">
    <name type="scientific">Intestinimonas massiliensis</name>
    <name type="common">ex Afouda et al. 2020</name>
    <dbReference type="NCBI Taxonomy" id="1673721"/>
    <lineage>
        <taxon>Bacteria</taxon>
        <taxon>Bacillati</taxon>
        <taxon>Bacillota</taxon>
        <taxon>Clostridia</taxon>
        <taxon>Eubacteriales</taxon>
        <taxon>Intestinimonas</taxon>
    </lineage>
</organism>
<keyword evidence="11" id="KW-1185">Reference proteome</keyword>
<feature type="transmembrane region" description="Helical" evidence="8">
    <location>
        <begin position="60"/>
        <end position="79"/>
    </location>
</feature>
<evidence type="ECO:0000256" key="1">
    <source>
        <dbReference type="ARBA" id="ARBA00004651"/>
    </source>
</evidence>
<comment type="caution">
    <text evidence="10">The sequence shown here is derived from an EMBL/GenBank/DDBJ whole genome shotgun (WGS) entry which is preliminary data.</text>
</comment>